<dbReference type="InterPro" id="IPR017853">
    <property type="entry name" value="GH"/>
</dbReference>
<gene>
    <name evidence="1" type="ORF">QJS64_01640</name>
</gene>
<dbReference type="EMBL" id="CP124685">
    <property type="protein sequence ID" value="WGX76151.1"/>
    <property type="molecule type" value="Genomic_DNA"/>
</dbReference>
<dbReference type="Proteomes" id="UP001239169">
    <property type="component" value="Chromosome"/>
</dbReference>
<dbReference type="SUPFAM" id="SSF51445">
    <property type="entry name" value="(Trans)glycosidases"/>
    <property type="match status" value="1"/>
</dbReference>
<keyword evidence="1" id="KW-0378">Hydrolase</keyword>
<organism evidence="1 2">
    <name type="scientific">Paraclostridium bifermentans</name>
    <name type="common">Clostridium bifermentans</name>
    <dbReference type="NCBI Taxonomy" id="1490"/>
    <lineage>
        <taxon>Bacteria</taxon>
        <taxon>Bacillati</taxon>
        <taxon>Bacillota</taxon>
        <taxon>Clostridia</taxon>
        <taxon>Peptostreptococcales</taxon>
        <taxon>Peptostreptococcaceae</taxon>
        <taxon>Paraclostridium</taxon>
    </lineage>
</organism>
<proteinExistence type="predicted"/>
<reference evidence="1 2" key="1">
    <citation type="submission" date="2023-04" db="EMBL/GenBank/DDBJ databases">
        <title>Bacteria Genome Submission.</title>
        <authorList>
            <person name="Isaac P."/>
        </authorList>
    </citation>
    <scope>NUCLEOTIDE SEQUENCE [LARGE SCALE GENOMIC DNA]</scope>
    <source>
        <strain evidence="1 2">SampleS7P1</strain>
    </source>
</reference>
<evidence type="ECO:0000313" key="2">
    <source>
        <dbReference type="Proteomes" id="UP001239169"/>
    </source>
</evidence>
<dbReference type="PANTHER" id="PTHR43651:SF3">
    <property type="entry name" value="1,4-ALPHA-GLUCAN-BRANCHING ENZYME"/>
    <property type="match status" value="1"/>
</dbReference>
<keyword evidence="2" id="KW-1185">Reference proteome</keyword>
<accession>A0ABY8R3L4</accession>
<name>A0ABY8R3L4_PARBF</name>
<protein>
    <submittedName>
        <fullName evidence="1">Alpha-amylase family glycosyl hydrolase</fullName>
    </submittedName>
</protein>
<evidence type="ECO:0000313" key="1">
    <source>
        <dbReference type="EMBL" id="WGX76151.1"/>
    </source>
</evidence>
<sequence length="101" mass="12249">MDRKREKTTYKDLPMNIYEVHLGSWKRKWDGDFFSYEELYELIDYVCEMGYTHIEVLPITEHPLDESWGYQTIGYYSPTSRYGDCTSLMKFIDRCHKKILE</sequence>
<dbReference type="PANTHER" id="PTHR43651">
    <property type="entry name" value="1,4-ALPHA-GLUCAN-BRANCHING ENZYME"/>
    <property type="match status" value="1"/>
</dbReference>
<dbReference type="GO" id="GO:0016787">
    <property type="term" value="F:hydrolase activity"/>
    <property type="evidence" value="ECO:0007669"/>
    <property type="project" value="UniProtKB-KW"/>
</dbReference>
<dbReference type="Gene3D" id="3.20.20.80">
    <property type="entry name" value="Glycosidases"/>
    <property type="match status" value="1"/>
</dbReference>